<dbReference type="PANTHER" id="PTHR10252:SF5">
    <property type="entry name" value="DR1-ASSOCIATED COREPRESSOR"/>
    <property type="match status" value="1"/>
</dbReference>
<sequence length="98" mass="10413">MPPKGKTNLLAARIKRVMQKDEDVGKIAGPAPIVMGKALELFVKQLVTTANDVAVLHGSKTVNGSHLKGAVAMVPEAFDFLSDIVEKAKDLGPPPDLR</sequence>
<dbReference type="CDD" id="cd22906">
    <property type="entry name" value="HFD_DRAP1"/>
    <property type="match status" value="1"/>
</dbReference>
<feature type="domain" description="Transcription factor CBF/NF-Y/archaeal histone" evidence="3">
    <location>
        <begin position="11"/>
        <end position="71"/>
    </location>
</feature>
<dbReference type="RefSeq" id="XP_001419487.1">
    <property type="nucleotide sequence ID" value="XM_001419450.1"/>
</dbReference>
<dbReference type="Gramene" id="ABO97780">
    <property type="protein sequence ID" value="ABO97780"/>
    <property type="gene ID" value="OSTLU_34929"/>
</dbReference>
<dbReference type="STRING" id="436017.A4S283"/>
<dbReference type="Proteomes" id="UP000001568">
    <property type="component" value="Chromosome 9"/>
</dbReference>
<dbReference type="Gene3D" id="1.10.20.10">
    <property type="entry name" value="Histone, subunit A"/>
    <property type="match status" value="1"/>
</dbReference>
<dbReference type="GO" id="GO:0016251">
    <property type="term" value="F:RNA polymerase II general transcription initiation factor activity"/>
    <property type="evidence" value="ECO:0007669"/>
    <property type="project" value="TreeGrafter"/>
</dbReference>
<dbReference type="InterPro" id="IPR050568">
    <property type="entry name" value="Transcr_DNA_Rep_Reg"/>
</dbReference>
<feature type="non-terminal residue" evidence="4">
    <location>
        <position position="98"/>
    </location>
</feature>
<dbReference type="GO" id="GO:0001046">
    <property type="term" value="F:core promoter sequence-specific DNA binding"/>
    <property type="evidence" value="ECO:0007669"/>
    <property type="project" value="TreeGrafter"/>
</dbReference>
<accession>A4S283</accession>
<protein>
    <recommendedName>
        <fullName evidence="3">Transcription factor CBF/NF-Y/archaeal histone domain-containing protein</fullName>
    </recommendedName>
</protein>
<evidence type="ECO:0000259" key="3">
    <source>
        <dbReference type="Pfam" id="PF00808"/>
    </source>
</evidence>
<organism evidence="4 5">
    <name type="scientific">Ostreococcus lucimarinus (strain CCE9901)</name>
    <dbReference type="NCBI Taxonomy" id="436017"/>
    <lineage>
        <taxon>Eukaryota</taxon>
        <taxon>Viridiplantae</taxon>
        <taxon>Chlorophyta</taxon>
        <taxon>Mamiellophyceae</taxon>
        <taxon>Mamiellales</taxon>
        <taxon>Bathycoccaceae</taxon>
        <taxon>Ostreococcus</taxon>
    </lineage>
</organism>
<dbReference type="eggNOG" id="KOG1659">
    <property type="taxonomic scope" value="Eukaryota"/>
</dbReference>
<dbReference type="InterPro" id="IPR009072">
    <property type="entry name" value="Histone-fold"/>
</dbReference>
<keyword evidence="2" id="KW-0539">Nucleus</keyword>
<dbReference type="GeneID" id="5003643"/>
<dbReference type="GO" id="GO:0005634">
    <property type="term" value="C:nucleus"/>
    <property type="evidence" value="ECO:0007669"/>
    <property type="project" value="UniProtKB-SubCell"/>
</dbReference>
<gene>
    <name evidence="4" type="ORF">OSTLU_34929</name>
</gene>
<dbReference type="OrthoDB" id="653904at2759"/>
<evidence type="ECO:0000256" key="2">
    <source>
        <dbReference type="ARBA" id="ARBA00023242"/>
    </source>
</evidence>
<evidence type="ECO:0000313" key="5">
    <source>
        <dbReference type="Proteomes" id="UP000001568"/>
    </source>
</evidence>
<keyword evidence="5" id="KW-1185">Reference proteome</keyword>
<dbReference type="KEGG" id="olu:OSTLU_34929"/>
<dbReference type="GO" id="GO:0046982">
    <property type="term" value="F:protein heterodimerization activity"/>
    <property type="evidence" value="ECO:0007669"/>
    <property type="project" value="InterPro"/>
</dbReference>
<dbReference type="Pfam" id="PF00808">
    <property type="entry name" value="CBFD_NFYB_HMF"/>
    <property type="match status" value="1"/>
</dbReference>
<dbReference type="AlphaFoldDB" id="A4S283"/>
<proteinExistence type="predicted"/>
<dbReference type="InterPro" id="IPR003958">
    <property type="entry name" value="CBFA_NFYB_domain"/>
</dbReference>
<dbReference type="HOGENOM" id="CLU_045277_9_0_1"/>
<dbReference type="EMBL" id="CP000589">
    <property type="protein sequence ID" value="ABO97780.1"/>
    <property type="molecule type" value="Genomic_DNA"/>
</dbReference>
<dbReference type="OMA" id="MFMVELM"/>
<comment type="subcellular location">
    <subcellularLocation>
        <location evidence="1">Nucleus</location>
    </subcellularLocation>
</comment>
<dbReference type="SUPFAM" id="SSF47113">
    <property type="entry name" value="Histone-fold"/>
    <property type="match status" value="1"/>
</dbReference>
<dbReference type="PANTHER" id="PTHR10252">
    <property type="entry name" value="HISTONE-LIKE TRANSCRIPTION FACTOR CCAAT-RELATED"/>
    <property type="match status" value="1"/>
</dbReference>
<reference evidence="4 5" key="1">
    <citation type="journal article" date="2007" name="Proc. Natl. Acad. Sci. U.S.A.">
        <title>The tiny eukaryote Ostreococcus provides genomic insights into the paradox of plankton speciation.</title>
        <authorList>
            <person name="Palenik B."/>
            <person name="Grimwood J."/>
            <person name="Aerts A."/>
            <person name="Rouze P."/>
            <person name="Salamov A."/>
            <person name="Putnam N."/>
            <person name="Dupont C."/>
            <person name="Jorgensen R."/>
            <person name="Derelle E."/>
            <person name="Rombauts S."/>
            <person name="Zhou K."/>
            <person name="Otillar R."/>
            <person name="Merchant S.S."/>
            <person name="Podell S."/>
            <person name="Gaasterland T."/>
            <person name="Napoli C."/>
            <person name="Gendler K."/>
            <person name="Manuell A."/>
            <person name="Tai V."/>
            <person name="Vallon O."/>
            <person name="Piganeau G."/>
            <person name="Jancek S."/>
            <person name="Heijde M."/>
            <person name="Jabbari K."/>
            <person name="Bowler C."/>
            <person name="Lohr M."/>
            <person name="Robbens S."/>
            <person name="Werner G."/>
            <person name="Dubchak I."/>
            <person name="Pazour G.J."/>
            <person name="Ren Q."/>
            <person name="Paulsen I."/>
            <person name="Delwiche C."/>
            <person name="Schmutz J."/>
            <person name="Rokhsar D."/>
            <person name="Van de Peer Y."/>
            <person name="Moreau H."/>
            <person name="Grigoriev I.V."/>
        </authorList>
    </citation>
    <scope>NUCLEOTIDE SEQUENCE [LARGE SCALE GENOMIC DNA]</scope>
    <source>
        <strain evidence="4 5">CCE9901</strain>
    </source>
</reference>
<name>A4S283_OSTLU</name>
<evidence type="ECO:0000256" key="1">
    <source>
        <dbReference type="ARBA" id="ARBA00004123"/>
    </source>
</evidence>
<evidence type="ECO:0000313" key="4">
    <source>
        <dbReference type="EMBL" id="ABO97780.1"/>
    </source>
</evidence>